<protein>
    <recommendedName>
        <fullName evidence="4">Glycosyltransferase RgtA/B/C/D-like domain-containing protein</fullName>
    </recommendedName>
</protein>
<keyword evidence="1" id="KW-1133">Transmembrane helix</keyword>
<feature type="transmembrane region" description="Helical" evidence="1">
    <location>
        <begin position="7"/>
        <end position="25"/>
    </location>
</feature>
<sequence length="530" mass="60178">MPNTEKIGKVLLWAGIVLCLLQVWLPQYYPNCDGPCHVSNAAIMSDMWASGESIYHRFYTFNYASDPNWLTELLLVALQYAFSNVVAEKVLLTIYVLMMMTGAIRLLRQMGNNAPLWPLAFLMLIFHNAVPQGFYNFSFSIAFYMLLMAAWLSYLERRRWQGAVVYFVYLLLTYFSHPVSFVFGCVSSVALGMTYVLSGQMPARTGEWRKALLVLVLSITPFVLMLQRFADNMGGLQEIKIKFAPGRLGDLVALKYLINYSHKEEDVLIGTGIVFAILLLLAVVYRCRIKVIHKYDGFLLSLLFAFAVFLLLPDSMLHGGYFALRAGIFILLLLCICCAYIPLPVQMQRGSAVLLYAAFVVMFLIRMPIVYKASDAIADHMSAAGHIKPGAVVLPLNYDTWGRDREGKVICSRNNIFCHMAQYLTAIPHTLVLDNYEANTGYFPLNWRPELDPFVHLARWPGLQAIPPAAAIEEYRQKTGIVVNNVLMMNFDPVYRQHETAKALVAEVERDYHIVYTSPTGRTILYERNR</sequence>
<feature type="transmembrane region" description="Helical" evidence="1">
    <location>
        <begin position="267"/>
        <end position="285"/>
    </location>
</feature>
<dbReference type="Proteomes" id="UP001500067">
    <property type="component" value="Unassembled WGS sequence"/>
</dbReference>
<feature type="transmembrane region" description="Helical" evidence="1">
    <location>
        <begin position="73"/>
        <end position="98"/>
    </location>
</feature>
<organism evidence="2 3">
    <name type="scientific">Nemorincola caseinilytica</name>
    <dbReference type="NCBI Taxonomy" id="2054315"/>
    <lineage>
        <taxon>Bacteria</taxon>
        <taxon>Pseudomonadati</taxon>
        <taxon>Bacteroidota</taxon>
        <taxon>Chitinophagia</taxon>
        <taxon>Chitinophagales</taxon>
        <taxon>Chitinophagaceae</taxon>
        <taxon>Nemorincola</taxon>
    </lineage>
</organism>
<keyword evidence="1" id="KW-0472">Membrane</keyword>
<feature type="transmembrane region" description="Helical" evidence="1">
    <location>
        <begin position="181"/>
        <end position="199"/>
    </location>
</feature>
<feature type="transmembrane region" description="Helical" evidence="1">
    <location>
        <begin position="133"/>
        <end position="152"/>
    </location>
</feature>
<proteinExistence type="predicted"/>
<keyword evidence="1" id="KW-0812">Transmembrane</keyword>
<comment type="caution">
    <text evidence="2">The sequence shown here is derived from an EMBL/GenBank/DDBJ whole genome shotgun (WGS) entry which is preliminary data.</text>
</comment>
<evidence type="ECO:0000256" key="1">
    <source>
        <dbReference type="SAM" id="Phobius"/>
    </source>
</evidence>
<feature type="transmembrane region" description="Helical" evidence="1">
    <location>
        <begin position="353"/>
        <end position="371"/>
    </location>
</feature>
<dbReference type="RefSeq" id="WP_345077369.1">
    <property type="nucleotide sequence ID" value="NZ_BAABFA010000004.1"/>
</dbReference>
<reference evidence="3" key="1">
    <citation type="journal article" date="2019" name="Int. J. Syst. Evol. Microbiol.">
        <title>The Global Catalogue of Microorganisms (GCM) 10K type strain sequencing project: providing services to taxonomists for standard genome sequencing and annotation.</title>
        <authorList>
            <consortium name="The Broad Institute Genomics Platform"/>
            <consortium name="The Broad Institute Genome Sequencing Center for Infectious Disease"/>
            <person name="Wu L."/>
            <person name="Ma J."/>
        </authorList>
    </citation>
    <scope>NUCLEOTIDE SEQUENCE [LARGE SCALE GENOMIC DNA]</scope>
    <source>
        <strain evidence="3">JCM 32105</strain>
    </source>
</reference>
<accession>A0ABP8N5M8</accession>
<feature type="transmembrane region" description="Helical" evidence="1">
    <location>
        <begin position="297"/>
        <end position="316"/>
    </location>
</feature>
<name>A0ABP8N5M8_9BACT</name>
<keyword evidence="3" id="KW-1185">Reference proteome</keyword>
<evidence type="ECO:0008006" key="4">
    <source>
        <dbReference type="Google" id="ProtNLM"/>
    </source>
</evidence>
<feature type="transmembrane region" description="Helical" evidence="1">
    <location>
        <begin position="211"/>
        <end position="230"/>
    </location>
</feature>
<dbReference type="EMBL" id="BAABFA010000004">
    <property type="protein sequence ID" value="GAA4460288.1"/>
    <property type="molecule type" value="Genomic_DNA"/>
</dbReference>
<feature type="transmembrane region" description="Helical" evidence="1">
    <location>
        <begin position="110"/>
        <end position="127"/>
    </location>
</feature>
<gene>
    <name evidence="2" type="ORF">GCM10023093_02670</name>
</gene>
<evidence type="ECO:0000313" key="3">
    <source>
        <dbReference type="Proteomes" id="UP001500067"/>
    </source>
</evidence>
<feature type="transmembrane region" description="Helical" evidence="1">
    <location>
        <begin position="322"/>
        <end position="341"/>
    </location>
</feature>
<feature type="transmembrane region" description="Helical" evidence="1">
    <location>
        <begin position="159"/>
        <end position="175"/>
    </location>
</feature>
<evidence type="ECO:0000313" key="2">
    <source>
        <dbReference type="EMBL" id="GAA4460288.1"/>
    </source>
</evidence>